<dbReference type="SUPFAM" id="SSF52499">
    <property type="entry name" value="Isochorismatase-like hydrolases"/>
    <property type="match status" value="1"/>
</dbReference>
<keyword evidence="1" id="KW-0378">Hydrolase</keyword>
<dbReference type="Gene3D" id="3.40.50.850">
    <property type="entry name" value="Isochorismatase-like"/>
    <property type="match status" value="1"/>
</dbReference>
<dbReference type="InterPro" id="IPR050272">
    <property type="entry name" value="Isochorismatase-like_hydrls"/>
</dbReference>
<dbReference type="Pfam" id="PF00857">
    <property type="entry name" value="Isochorismatase"/>
    <property type="match status" value="1"/>
</dbReference>
<organism evidence="3 4">
    <name type="scientific">Gordonia alkanivorans NBRC 16433</name>
    <dbReference type="NCBI Taxonomy" id="1027371"/>
    <lineage>
        <taxon>Bacteria</taxon>
        <taxon>Bacillati</taxon>
        <taxon>Actinomycetota</taxon>
        <taxon>Actinomycetes</taxon>
        <taxon>Mycobacteriales</taxon>
        <taxon>Gordoniaceae</taxon>
        <taxon>Gordonia</taxon>
    </lineage>
</organism>
<dbReference type="STRING" id="1027371.GOALK_030_00060"/>
<gene>
    <name evidence="3" type="ORF">GOALK_030_00060</name>
</gene>
<feature type="domain" description="Isochorismatase-like" evidence="2">
    <location>
        <begin position="24"/>
        <end position="199"/>
    </location>
</feature>
<dbReference type="GO" id="GO:0016787">
    <property type="term" value="F:hydrolase activity"/>
    <property type="evidence" value="ECO:0007669"/>
    <property type="project" value="UniProtKB-KW"/>
</dbReference>
<reference evidence="3 4" key="1">
    <citation type="submission" date="2011-05" db="EMBL/GenBank/DDBJ databases">
        <title>Whole genome shotgun sequence of Gordonia alkanivorans NBRC 16433.</title>
        <authorList>
            <person name="Hosoyama A."/>
            <person name="Nakamura S."/>
            <person name="Takarada H."/>
            <person name="Tsuchikane K."/>
            <person name="Yamazaki S."/>
            <person name="Fujita N."/>
        </authorList>
    </citation>
    <scope>NUCLEOTIDE SEQUENCE [LARGE SCALE GENOMIC DNA]</scope>
    <source>
        <strain evidence="3 4">NBRC 16433</strain>
    </source>
</reference>
<evidence type="ECO:0000313" key="4">
    <source>
        <dbReference type="Proteomes" id="UP000003558"/>
    </source>
</evidence>
<sequence>MRWSVDTPGRRQMGDPTMTTIRRALILVDVQNQYFDGPLAIQYPPRDMSVQNIVRLIDHAKEQRIPVVAVQHTYPADAPAFAEGSRSWELHPDVASRATPSWKRVRKIHGSVFAGTDLAEWLRAQDVNTVTFAGYMTNNCDLASAAGAEELGIAAEVVSDATGAIHIANAAGKASAEQVHNTLMAILHSNFAAVATTDQWIDASAGGDPLDKDDLASSAVEGQRAFGA</sequence>
<dbReference type="Proteomes" id="UP000003558">
    <property type="component" value="Unassembled WGS sequence"/>
</dbReference>
<dbReference type="InterPro" id="IPR036380">
    <property type="entry name" value="Isochorismatase-like_sf"/>
</dbReference>
<comment type="caution">
    <text evidence="3">The sequence shown here is derived from an EMBL/GenBank/DDBJ whole genome shotgun (WGS) entry which is preliminary data.</text>
</comment>
<dbReference type="InterPro" id="IPR000868">
    <property type="entry name" value="Isochorismatase-like_dom"/>
</dbReference>
<dbReference type="PANTHER" id="PTHR43540">
    <property type="entry name" value="PEROXYUREIDOACRYLATE/UREIDOACRYLATE AMIDOHYDROLASE-RELATED"/>
    <property type="match status" value="1"/>
</dbReference>
<evidence type="ECO:0000313" key="3">
    <source>
        <dbReference type="EMBL" id="GAA11409.1"/>
    </source>
</evidence>
<evidence type="ECO:0000256" key="1">
    <source>
        <dbReference type="ARBA" id="ARBA00022801"/>
    </source>
</evidence>
<dbReference type="EMBL" id="BACI01000030">
    <property type="protein sequence ID" value="GAA11409.1"/>
    <property type="molecule type" value="Genomic_DNA"/>
</dbReference>
<evidence type="ECO:0000259" key="2">
    <source>
        <dbReference type="Pfam" id="PF00857"/>
    </source>
</evidence>
<dbReference type="PANTHER" id="PTHR43540:SF6">
    <property type="entry name" value="ISOCHORISMATASE-LIKE DOMAIN-CONTAINING PROTEIN"/>
    <property type="match status" value="1"/>
</dbReference>
<accession>F9VS20</accession>
<dbReference type="eggNOG" id="COG1335">
    <property type="taxonomic scope" value="Bacteria"/>
</dbReference>
<proteinExistence type="predicted"/>
<name>F9VS20_9ACTN</name>
<protein>
    <submittedName>
        <fullName evidence="3">Putative pyrazinamidase/nicotinamidase</fullName>
    </submittedName>
</protein>
<dbReference type="AlphaFoldDB" id="F9VS20"/>